<accession>A0A067SMY7</accession>
<keyword evidence="2" id="KW-1185">Reference proteome</keyword>
<evidence type="ECO:0000313" key="1">
    <source>
        <dbReference type="EMBL" id="KDR72295.1"/>
    </source>
</evidence>
<dbReference type="AlphaFoldDB" id="A0A067SMY7"/>
<protein>
    <recommendedName>
        <fullName evidence="3">F-box domain-containing protein</fullName>
    </recommendedName>
</protein>
<dbReference type="HOGENOM" id="CLU_1428079_0_0_1"/>
<dbReference type="Proteomes" id="UP000027222">
    <property type="component" value="Unassembled WGS sequence"/>
</dbReference>
<gene>
    <name evidence="1" type="ORF">GALMADRAFT_253116</name>
</gene>
<reference evidence="2" key="1">
    <citation type="journal article" date="2014" name="Proc. Natl. Acad. Sci. U.S.A.">
        <title>Extensive sampling of basidiomycete genomes demonstrates inadequacy of the white-rot/brown-rot paradigm for wood decay fungi.</title>
        <authorList>
            <person name="Riley R."/>
            <person name="Salamov A.A."/>
            <person name="Brown D.W."/>
            <person name="Nagy L.G."/>
            <person name="Floudas D."/>
            <person name="Held B.W."/>
            <person name="Levasseur A."/>
            <person name="Lombard V."/>
            <person name="Morin E."/>
            <person name="Otillar R."/>
            <person name="Lindquist E.A."/>
            <person name="Sun H."/>
            <person name="LaButti K.M."/>
            <person name="Schmutz J."/>
            <person name="Jabbour D."/>
            <person name="Luo H."/>
            <person name="Baker S.E."/>
            <person name="Pisabarro A.G."/>
            <person name="Walton J.D."/>
            <person name="Blanchette R.A."/>
            <person name="Henrissat B."/>
            <person name="Martin F."/>
            <person name="Cullen D."/>
            <person name="Hibbett D.S."/>
            <person name="Grigoriev I.V."/>
        </authorList>
    </citation>
    <scope>NUCLEOTIDE SEQUENCE [LARGE SCALE GENOMIC DNA]</scope>
    <source>
        <strain evidence="2">CBS 339.88</strain>
    </source>
</reference>
<proteinExistence type="predicted"/>
<sequence length="190" mass="21427">MVSGDSFCFRSQTAADNSTFSSTSPSPNLRFLFLEFCQPAFAPNVTELDFGCANASCIRYGFHPFLLSLPSVKTLHTDERTLPYISILQEIIPETMLPMLRRLKLKTCTQVAGRVMTFLQARIDACFPISVLDLTECFIERMPPPIEMLEQINGLSVYWRRRGQDEISYYECGSGTPETLCFLPAPTTNN</sequence>
<evidence type="ECO:0000313" key="2">
    <source>
        <dbReference type="Proteomes" id="UP000027222"/>
    </source>
</evidence>
<name>A0A067SMY7_GALM3</name>
<dbReference type="SUPFAM" id="SSF52047">
    <property type="entry name" value="RNI-like"/>
    <property type="match status" value="1"/>
</dbReference>
<evidence type="ECO:0008006" key="3">
    <source>
        <dbReference type="Google" id="ProtNLM"/>
    </source>
</evidence>
<dbReference type="EMBL" id="KL142389">
    <property type="protein sequence ID" value="KDR72295.1"/>
    <property type="molecule type" value="Genomic_DNA"/>
</dbReference>
<organism evidence="1 2">
    <name type="scientific">Galerina marginata (strain CBS 339.88)</name>
    <dbReference type="NCBI Taxonomy" id="685588"/>
    <lineage>
        <taxon>Eukaryota</taxon>
        <taxon>Fungi</taxon>
        <taxon>Dikarya</taxon>
        <taxon>Basidiomycota</taxon>
        <taxon>Agaricomycotina</taxon>
        <taxon>Agaricomycetes</taxon>
        <taxon>Agaricomycetidae</taxon>
        <taxon>Agaricales</taxon>
        <taxon>Agaricineae</taxon>
        <taxon>Strophariaceae</taxon>
        <taxon>Galerina</taxon>
    </lineage>
</organism>